<keyword evidence="4" id="KW-1185">Reference proteome</keyword>
<feature type="compositionally biased region" description="Polar residues" evidence="1">
    <location>
        <begin position="444"/>
        <end position="478"/>
    </location>
</feature>
<feature type="region of interest" description="Disordered" evidence="1">
    <location>
        <begin position="122"/>
        <end position="158"/>
    </location>
</feature>
<organism evidence="3 4">
    <name type="scientific">Triparma retinervis</name>
    <dbReference type="NCBI Taxonomy" id="2557542"/>
    <lineage>
        <taxon>Eukaryota</taxon>
        <taxon>Sar</taxon>
        <taxon>Stramenopiles</taxon>
        <taxon>Ochrophyta</taxon>
        <taxon>Bolidophyceae</taxon>
        <taxon>Parmales</taxon>
        <taxon>Triparmaceae</taxon>
        <taxon>Triparma</taxon>
    </lineage>
</organism>
<dbReference type="GO" id="GO:0005737">
    <property type="term" value="C:cytoplasm"/>
    <property type="evidence" value="ECO:0007669"/>
    <property type="project" value="TreeGrafter"/>
</dbReference>
<evidence type="ECO:0000313" key="3">
    <source>
        <dbReference type="EMBL" id="GMH68533.1"/>
    </source>
</evidence>
<proteinExistence type="predicted"/>
<dbReference type="GO" id="GO:0004038">
    <property type="term" value="F:allantoinase activity"/>
    <property type="evidence" value="ECO:0007669"/>
    <property type="project" value="TreeGrafter"/>
</dbReference>
<evidence type="ECO:0000259" key="2">
    <source>
        <dbReference type="Pfam" id="PF01979"/>
    </source>
</evidence>
<feature type="compositionally biased region" description="Basic and acidic residues" evidence="1">
    <location>
        <begin position="146"/>
        <end position="158"/>
    </location>
</feature>
<dbReference type="Pfam" id="PF01979">
    <property type="entry name" value="Amidohydro_1"/>
    <property type="match status" value="1"/>
</dbReference>
<evidence type="ECO:0000313" key="4">
    <source>
        <dbReference type="Proteomes" id="UP001165082"/>
    </source>
</evidence>
<feature type="compositionally biased region" description="Low complexity" evidence="1">
    <location>
        <begin position="37"/>
        <end position="48"/>
    </location>
</feature>
<feature type="compositionally biased region" description="Polar residues" evidence="1">
    <location>
        <begin position="790"/>
        <end position="819"/>
    </location>
</feature>
<comment type="caution">
    <text evidence="3">The sequence shown here is derived from an EMBL/GenBank/DDBJ whole genome shotgun (WGS) entry which is preliminary data.</text>
</comment>
<feature type="compositionally biased region" description="Polar residues" evidence="1">
    <location>
        <begin position="400"/>
        <end position="411"/>
    </location>
</feature>
<feature type="region of interest" description="Disordered" evidence="1">
    <location>
        <begin position="400"/>
        <end position="482"/>
    </location>
</feature>
<evidence type="ECO:0000256" key="1">
    <source>
        <dbReference type="SAM" id="MobiDB-lite"/>
    </source>
</evidence>
<feature type="compositionally biased region" description="Low complexity" evidence="1">
    <location>
        <begin position="824"/>
        <end position="847"/>
    </location>
</feature>
<dbReference type="SUPFAM" id="SSF51556">
    <property type="entry name" value="Metallo-dependent hydrolases"/>
    <property type="match status" value="2"/>
</dbReference>
<feature type="compositionally biased region" description="Pro residues" evidence="1">
    <location>
        <begin position="13"/>
        <end position="36"/>
    </location>
</feature>
<dbReference type="Gene3D" id="3.20.20.140">
    <property type="entry name" value="Metal-dependent hydrolases"/>
    <property type="match status" value="2"/>
</dbReference>
<dbReference type="InterPro" id="IPR011059">
    <property type="entry name" value="Metal-dep_hydrolase_composite"/>
</dbReference>
<dbReference type="InterPro" id="IPR006680">
    <property type="entry name" value="Amidohydro-rel"/>
</dbReference>
<dbReference type="EMBL" id="BRXZ01001333">
    <property type="protein sequence ID" value="GMH68533.1"/>
    <property type="molecule type" value="Genomic_DNA"/>
</dbReference>
<protein>
    <recommendedName>
        <fullName evidence="2">Amidohydrolase-related domain-containing protein</fullName>
    </recommendedName>
</protein>
<reference evidence="3" key="1">
    <citation type="submission" date="2022-07" db="EMBL/GenBank/DDBJ databases">
        <title>Genome analysis of Parmales, a sister group of diatoms, reveals the evolutionary specialization of diatoms from phago-mixotrophs to photoautotrophs.</title>
        <authorList>
            <person name="Ban H."/>
            <person name="Sato S."/>
            <person name="Yoshikawa S."/>
            <person name="Kazumasa Y."/>
            <person name="Nakamura Y."/>
            <person name="Ichinomiya M."/>
            <person name="Saitoh K."/>
            <person name="Sato N."/>
            <person name="Blanc-Mathieu R."/>
            <person name="Endo H."/>
            <person name="Kuwata A."/>
            <person name="Ogata H."/>
        </authorList>
    </citation>
    <scope>NUCLEOTIDE SEQUENCE</scope>
</reference>
<dbReference type="OrthoDB" id="1924787at2759"/>
<feature type="domain" description="Amidohydrolase-related" evidence="2">
    <location>
        <begin position="1013"/>
        <end position="1164"/>
    </location>
</feature>
<dbReference type="InterPro" id="IPR032466">
    <property type="entry name" value="Metal_Hydrolase"/>
</dbReference>
<sequence>MFGILSKRVLLPASPPPRGIPVPPPNDPSPPPPPGSFTPSSPHTPTEPFSVQLVPALVIIDSTNGTIHSTHLSPTPQIISNCHALLPNLTISDVGSAVVMPGLIDAAASFCEPGITIPKTTTSKFPKHNSSKGGLYVGDKEEEEEGGSKDGDGGGGVEKDRVKVWEGFVNGTKAAAAGGITTVADFPSHGHSVPVHNIQSLESKIELSRSKIHVDVGFYALATPSNVFGKGDSSVLRILDSGAIGVVGHLSRQSLNIPALSGHDWNSLVHILNGYNISRKWNHPIPLMLSPVLMTEERHLVIDPLFMVENPYDRLRALSSHSFADGGMGNGFTGAANFNYGSRSQSSSLDASPVEPELVHILNKNNSLEMARVESGVSGSGCVSPSTEHLDQDALSLQNTNENTPATTNRVLSRHSDPIAVSGSHKGGLASELNANLGPRTHRSTPNTSNVRNQRLSPMFNQRASPTSNHSSRAPSRSDSAKDTTEFMAFHMEEDSSIPVYLQTAPRNYRSSRDEDATLTNMVDGHSDKGGNGLTSSCLLEASKQAVRECENFEVETFDLADFASNLALIDGVGGGGAGVRRMPAAAQATSKKTESFHNPIITTIESYSTTSRFLEEGRDDRRSFDSEAALEREAALAAAGENGKEWAEIDVETAVLTWDDDDSLNYTSPLNDSLDFGSQATRTVSPSRGLSSSVKATLLDMERKTYKYTGNGKRGGGGMGIKSPQSTSTDNDSSDSYEHQARSVGWADSEGLSEDSLRKFRKKSESLMSSSGGDEMIDSLKGMSKADSDSSNTNEGGSSTPSRRLRTQSASSVDSSHSYPKLAARASNPRSPSSTRKKYSPSAASGKGKKMSKFRPSPIKTFKESDSLTAIAMCREYLLYLHDFPSSFEEAGITSVTSYRYTNNGRKTRVSRPTVAVQMFSLSSMNGCVRLRRAIEGTNKNAANHEMTLASIEKLEKVERAAENSGKWLENWPGFAKLQGSSACYYFTHDSGQVESGDTRIKAWPPVRRLQHRKNLWRNLESGVLSMVTSGHMPVDPALKLPRDGDFFRAAAGVNSIEMMLPAMWTAACERTKKEDNRETDERFALILLAERMCVAPAKFLGVANRKGGLASGMDADICIWDPDATFVVNKNGHRLQSKHLGSIYDGKEMKGVVKQTFLRGKCVFDKDREGDAFLQEPVGEVVWGGTRGGFYDVRGPFDS</sequence>
<accession>A0A9W7EA53</accession>
<dbReference type="GO" id="GO:0006145">
    <property type="term" value="P:purine nucleobase catabolic process"/>
    <property type="evidence" value="ECO:0007669"/>
    <property type="project" value="TreeGrafter"/>
</dbReference>
<feature type="region of interest" description="Disordered" evidence="1">
    <location>
        <begin position="1"/>
        <end position="48"/>
    </location>
</feature>
<dbReference type="SUPFAM" id="SSF51338">
    <property type="entry name" value="Composite domain of metallo-dependent hydrolases"/>
    <property type="match status" value="1"/>
</dbReference>
<dbReference type="Proteomes" id="UP001165082">
    <property type="component" value="Unassembled WGS sequence"/>
</dbReference>
<dbReference type="PANTHER" id="PTHR43668:SF2">
    <property type="entry name" value="ALLANTOINASE"/>
    <property type="match status" value="1"/>
</dbReference>
<dbReference type="PANTHER" id="PTHR43668">
    <property type="entry name" value="ALLANTOINASE"/>
    <property type="match status" value="1"/>
</dbReference>
<feature type="region of interest" description="Disordered" evidence="1">
    <location>
        <begin position="708"/>
        <end position="859"/>
    </location>
</feature>
<dbReference type="InterPro" id="IPR050138">
    <property type="entry name" value="DHOase/Allantoinase_Hydrolase"/>
</dbReference>
<name>A0A9W7EA53_9STRA</name>
<dbReference type="AlphaFoldDB" id="A0A9W7EA53"/>
<gene>
    <name evidence="3" type="ORF">TrRE_jg3822</name>
</gene>